<evidence type="ECO:0000256" key="3">
    <source>
        <dbReference type="ARBA" id="ARBA00023163"/>
    </source>
</evidence>
<protein>
    <submittedName>
        <fullName evidence="5">Winged helix-turn-helix domain-containing protein</fullName>
    </submittedName>
</protein>
<dbReference type="PROSITE" id="PS50987">
    <property type="entry name" value="HTH_ARSR_2"/>
    <property type="match status" value="1"/>
</dbReference>
<dbReference type="EMBL" id="CP102290">
    <property type="protein sequence ID" value="UWP58192.1"/>
    <property type="molecule type" value="Genomic_DNA"/>
</dbReference>
<gene>
    <name evidence="5" type="ORF">NQ502_12465</name>
</gene>
<dbReference type="InterPro" id="IPR051081">
    <property type="entry name" value="HTH_MetalResp_TranReg"/>
</dbReference>
<dbReference type="CDD" id="cd00090">
    <property type="entry name" value="HTH_ARSR"/>
    <property type="match status" value="1"/>
</dbReference>
<evidence type="ECO:0000259" key="4">
    <source>
        <dbReference type="PROSITE" id="PS50987"/>
    </source>
</evidence>
<dbReference type="InterPro" id="IPR036390">
    <property type="entry name" value="WH_DNA-bd_sf"/>
</dbReference>
<dbReference type="PANTHER" id="PTHR33154:SF18">
    <property type="entry name" value="ARSENICAL RESISTANCE OPERON REPRESSOR"/>
    <property type="match status" value="1"/>
</dbReference>
<dbReference type="PRINTS" id="PR00778">
    <property type="entry name" value="HTHARSR"/>
</dbReference>
<keyword evidence="6" id="KW-1185">Reference proteome</keyword>
<accession>A0ABY5VD95</accession>
<sequence>MTINRSLNQYFEIIGLLYSSMHPESLAKEFWDKAAAEHGINGDELYQKVGTIYKKYLTAFKKNMVRKNLDDFDFFFLDEFDDFILLLQAVCAEHTEWFEGDPGVPAENAVILAFANRLTADDADSFVSPPAANEWIGLLQTTGFCPGVCWKLMLIMQSPKEKLKNLAAIINSNIPAYEKAVTAIQKPLNRLLEDFPTGEYLGSALKEDAVLTPVMVFPTGELIDTNQISSNVYIGLFVNDVFKMMKKPQNFRGNLLPALKAMSDGSKFDILLSLMSSPKYNLELAEELNLTAATVSHHMNVLLTYQLVSVEKRDGRVYYTLSKDTIRNLISELYSAFSL</sequence>
<dbReference type="RefSeq" id="WP_028529249.1">
    <property type="nucleotide sequence ID" value="NZ_CABLBR010000021.1"/>
</dbReference>
<keyword evidence="3" id="KW-0804">Transcription</keyword>
<dbReference type="PANTHER" id="PTHR33154">
    <property type="entry name" value="TRANSCRIPTIONAL REGULATOR, ARSR FAMILY"/>
    <property type="match status" value="1"/>
</dbReference>
<dbReference type="InterPro" id="IPR011991">
    <property type="entry name" value="ArsR-like_HTH"/>
</dbReference>
<name>A0ABY5VD95_9FIRM</name>
<dbReference type="Proteomes" id="UP001060164">
    <property type="component" value="Chromosome"/>
</dbReference>
<dbReference type="Pfam" id="PF01022">
    <property type="entry name" value="HTH_5"/>
    <property type="match status" value="1"/>
</dbReference>
<evidence type="ECO:0000256" key="1">
    <source>
        <dbReference type="ARBA" id="ARBA00023015"/>
    </source>
</evidence>
<dbReference type="SUPFAM" id="SSF46785">
    <property type="entry name" value="Winged helix' DNA-binding domain"/>
    <property type="match status" value="1"/>
</dbReference>
<dbReference type="InterPro" id="IPR036388">
    <property type="entry name" value="WH-like_DNA-bd_sf"/>
</dbReference>
<dbReference type="Gene3D" id="1.10.10.10">
    <property type="entry name" value="Winged helix-like DNA-binding domain superfamily/Winged helix DNA-binding domain"/>
    <property type="match status" value="1"/>
</dbReference>
<dbReference type="InterPro" id="IPR001845">
    <property type="entry name" value="HTH_ArsR_DNA-bd_dom"/>
</dbReference>
<evidence type="ECO:0000256" key="2">
    <source>
        <dbReference type="ARBA" id="ARBA00023125"/>
    </source>
</evidence>
<feature type="domain" description="HTH arsR-type" evidence="4">
    <location>
        <begin position="247"/>
        <end position="339"/>
    </location>
</feature>
<dbReference type="SMART" id="SM00418">
    <property type="entry name" value="HTH_ARSR"/>
    <property type="match status" value="1"/>
</dbReference>
<keyword evidence="1" id="KW-0805">Transcription regulation</keyword>
<evidence type="ECO:0000313" key="6">
    <source>
        <dbReference type="Proteomes" id="UP001060164"/>
    </source>
</evidence>
<keyword evidence="2" id="KW-0238">DNA-binding</keyword>
<proteinExistence type="predicted"/>
<reference evidence="5" key="1">
    <citation type="journal article" date="2022" name="Cell">
        <title>Design, construction, and in vivo augmentation of a complex gut microbiome.</title>
        <authorList>
            <person name="Cheng A.G."/>
            <person name="Ho P.Y."/>
            <person name="Aranda-Diaz A."/>
            <person name="Jain S."/>
            <person name="Yu F.B."/>
            <person name="Meng X."/>
            <person name="Wang M."/>
            <person name="Iakiviak M."/>
            <person name="Nagashima K."/>
            <person name="Zhao A."/>
            <person name="Murugkar P."/>
            <person name="Patil A."/>
            <person name="Atabakhsh K."/>
            <person name="Weakley A."/>
            <person name="Yan J."/>
            <person name="Brumbaugh A.R."/>
            <person name="Higginbottom S."/>
            <person name="Dimas A."/>
            <person name="Shiver A.L."/>
            <person name="Deutschbauer A."/>
            <person name="Neff N."/>
            <person name="Sonnenburg J.L."/>
            <person name="Huang K.C."/>
            <person name="Fischbach M.A."/>
        </authorList>
    </citation>
    <scope>NUCLEOTIDE SEQUENCE</scope>
    <source>
        <strain evidence="5">DSM 19829</strain>
    </source>
</reference>
<organism evidence="5 6">
    <name type="scientific">Ruminococcus gauvreauii</name>
    <dbReference type="NCBI Taxonomy" id="438033"/>
    <lineage>
        <taxon>Bacteria</taxon>
        <taxon>Bacillati</taxon>
        <taxon>Bacillota</taxon>
        <taxon>Clostridia</taxon>
        <taxon>Eubacteriales</taxon>
        <taxon>Oscillospiraceae</taxon>
        <taxon>Ruminococcus</taxon>
    </lineage>
</organism>
<evidence type="ECO:0000313" key="5">
    <source>
        <dbReference type="EMBL" id="UWP58192.1"/>
    </source>
</evidence>